<reference evidence="2" key="1">
    <citation type="submission" date="2025-08" db="UniProtKB">
        <authorList>
            <consortium name="RefSeq"/>
        </authorList>
    </citation>
    <scope>IDENTIFICATION</scope>
    <source>
        <strain evidence="2">15112-1751.03</strain>
        <tissue evidence="2">Whole Adult</tissue>
    </source>
</reference>
<dbReference type="SMART" id="SM00697">
    <property type="entry name" value="DM8"/>
    <property type="match status" value="1"/>
</dbReference>
<organism evidence="1 2">
    <name type="scientific">Drosophila albomicans</name>
    <name type="common">Fruit fly</name>
    <dbReference type="NCBI Taxonomy" id="7291"/>
    <lineage>
        <taxon>Eukaryota</taxon>
        <taxon>Metazoa</taxon>
        <taxon>Ecdysozoa</taxon>
        <taxon>Arthropoda</taxon>
        <taxon>Hexapoda</taxon>
        <taxon>Insecta</taxon>
        <taxon>Pterygota</taxon>
        <taxon>Neoptera</taxon>
        <taxon>Endopterygota</taxon>
        <taxon>Diptera</taxon>
        <taxon>Brachycera</taxon>
        <taxon>Muscomorpha</taxon>
        <taxon>Ephydroidea</taxon>
        <taxon>Drosophilidae</taxon>
        <taxon>Drosophila</taxon>
    </lineage>
</organism>
<dbReference type="PANTHER" id="PTHR20898">
    <property type="entry name" value="DAEDALUS ON 3-RELATED-RELATED"/>
    <property type="match status" value="1"/>
</dbReference>
<dbReference type="RefSeq" id="XP_051859478.1">
    <property type="nucleotide sequence ID" value="XM_052003518.1"/>
</dbReference>
<dbReference type="Proteomes" id="UP000515160">
    <property type="component" value="Chromosome 3"/>
</dbReference>
<sequence>MVLGVGVDVSVAIVPADALRVFSRAKRQLEGGETWGQKDRWAVSVTSGNILRVTGFKCQVVDPSFCYYERCVIKAINRNVKEFNVVVRLLQKPVNNVTVRLEIVRRLAASTQPIYQFEIDGCQFMVSKRRNPFAKAIFKFLRIERFSNLNHSCPFDHDIIISHLELQKELGAGIMIGKGDYVINANWLAYNVLRFITTATLEVTD</sequence>
<evidence type="ECO:0000313" key="1">
    <source>
        <dbReference type="Proteomes" id="UP000515160"/>
    </source>
</evidence>
<dbReference type="PANTHER" id="PTHR20898:SF0">
    <property type="entry name" value="DAEDALUS ON 3-RELATED"/>
    <property type="match status" value="1"/>
</dbReference>
<protein>
    <submittedName>
        <fullName evidence="2">Uncharacterized protein LOC117568019 isoform X1</fullName>
    </submittedName>
</protein>
<keyword evidence="1" id="KW-1185">Reference proteome</keyword>
<gene>
    <name evidence="2" type="primary">LOC117568019</name>
</gene>
<accession>A0A9C6T4F2</accession>
<evidence type="ECO:0000313" key="2">
    <source>
        <dbReference type="RefSeq" id="XP_051859478.1"/>
    </source>
</evidence>
<dbReference type="GeneID" id="117568019"/>
<dbReference type="AlphaFoldDB" id="A0A9C6T4F2"/>
<dbReference type="OrthoDB" id="8022954at2759"/>
<proteinExistence type="predicted"/>
<name>A0A9C6T4F2_DROAB</name>
<dbReference type="Pfam" id="PF06477">
    <property type="entry name" value="DUF1091"/>
    <property type="match status" value="1"/>
</dbReference>
<dbReference type="InterPro" id="IPR010512">
    <property type="entry name" value="DUF1091"/>
</dbReference>